<gene>
    <name evidence="4" type="ORF">Hgul01_04275</name>
</gene>
<dbReference type="EMBL" id="BAABRU010000018">
    <property type="protein sequence ID" value="GAA5530456.1"/>
    <property type="molecule type" value="Genomic_DNA"/>
</dbReference>
<dbReference type="CDD" id="cd04301">
    <property type="entry name" value="NAT_SF"/>
    <property type="match status" value="1"/>
</dbReference>
<dbReference type="PANTHER" id="PTHR43877">
    <property type="entry name" value="AMINOALKYLPHOSPHONATE N-ACETYLTRANSFERASE-RELATED-RELATED"/>
    <property type="match status" value="1"/>
</dbReference>
<dbReference type="Pfam" id="PF00583">
    <property type="entry name" value="Acetyltransf_1"/>
    <property type="match status" value="1"/>
</dbReference>
<keyword evidence="1" id="KW-0808">Transferase</keyword>
<reference evidence="4 5" key="1">
    <citation type="submission" date="2024-02" db="EMBL/GenBank/DDBJ databases">
        <title>Herpetosiphon gulosus NBRC 112829.</title>
        <authorList>
            <person name="Ichikawa N."/>
            <person name="Katano-Makiyama Y."/>
            <person name="Hidaka K."/>
        </authorList>
    </citation>
    <scope>NUCLEOTIDE SEQUENCE [LARGE SCALE GENOMIC DNA]</scope>
    <source>
        <strain evidence="4 5">NBRC 112829</strain>
    </source>
</reference>
<keyword evidence="2" id="KW-0012">Acyltransferase</keyword>
<evidence type="ECO:0000256" key="2">
    <source>
        <dbReference type="ARBA" id="ARBA00023315"/>
    </source>
</evidence>
<organism evidence="4 5">
    <name type="scientific">Herpetosiphon gulosus</name>
    <dbReference type="NCBI Taxonomy" id="1973496"/>
    <lineage>
        <taxon>Bacteria</taxon>
        <taxon>Bacillati</taxon>
        <taxon>Chloroflexota</taxon>
        <taxon>Chloroflexia</taxon>
        <taxon>Herpetosiphonales</taxon>
        <taxon>Herpetosiphonaceae</taxon>
        <taxon>Herpetosiphon</taxon>
    </lineage>
</organism>
<dbReference type="InterPro" id="IPR000182">
    <property type="entry name" value="GNAT_dom"/>
</dbReference>
<sequence>MIVPSPQIRATVPFQLGDLALMIRPAIMDDLAPMLQLQALAFADKFSSAFGKRGIQRGVAALHQSHQMQGPSSLQGMYVMLAGSELVGTITLRTIEMRPDDVGLVEQAFLRELGAWGAFRAVHALSQIDHRIGRDEGFISDVAVAEQYRRRGIAQAMMRHSMTLARELGKKRLGLYVSASNHSARALYRNLGFSEGQVRRSWWNALFLGERRWIYMSYNLRETSA</sequence>
<dbReference type="RefSeq" id="WP_345724051.1">
    <property type="nucleotide sequence ID" value="NZ_BAABRU010000018.1"/>
</dbReference>
<accession>A0ABP9X7Q9</accession>
<dbReference type="InterPro" id="IPR016181">
    <property type="entry name" value="Acyl_CoA_acyltransferase"/>
</dbReference>
<dbReference type="Gene3D" id="3.40.630.30">
    <property type="match status" value="1"/>
</dbReference>
<dbReference type="InterPro" id="IPR050832">
    <property type="entry name" value="Bact_Acetyltransf"/>
</dbReference>
<name>A0ABP9X7Q9_9CHLR</name>
<evidence type="ECO:0000259" key="3">
    <source>
        <dbReference type="PROSITE" id="PS51186"/>
    </source>
</evidence>
<evidence type="ECO:0000313" key="4">
    <source>
        <dbReference type="EMBL" id="GAA5530456.1"/>
    </source>
</evidence>
<feature type="domain" description="N-acetyltransferase" evidence="3">
    <location>
        <begin position="21"/>
        <end position="221"/>
    </location>
</feature>
<dbReference type="Proteomes" id="UP001428290">
    <property type="component" value="Unassembled WGS sequence"/>
</dbReference>
<dbReference type="PROSITE" id="PS51186">
    <property type="entry name" value="GNAT"/>
    <property type="match status" value="1"/>
</dbReference>
<proteinExistence type="predicted"/>
<evidence type="ECO:0000313" key="5">
    <source>
        <dbReference type="Proteomes" id="UP001428290"/>
    </source>
</evidence>
<comment type="caution">
    <text evidence="4">The sequence shown here is derived from an EMBL/GenBank/DDBJ whole genome shotgun (WGS) entry which is preliminary data.</text>
</comment>
<keyword evidence="5" id="KW-1185">Reference proteome</keyword>
<dbReference type="SUPFAM" id="SSF55729">
    <property type="entry name" value="Acyl-CoA N-acyltransferases (Nat)"/>
    <property type="match status" value="1"/>
</dbReference>
<protein>
    <recommendedName>
        <fullName evidence="3">N-acetyltransferase domain-containing protein</fullName>
    </recommendedName>
</protein>
<evidence type="ECO:0000256" key="1">
    <source>
        <dbReference type="ARBA" id="ARBA00022679"/>
    </source>
</evidence>